<dbReference type="EMBL" id="KC859380">
    <property type="protein sequence ID" value="AGS09410.1"/>
    <property type="molecule type" value="mRNA"/>
</dbReference>
<dbReference type="CDD" id="cd00144">
    <property type="entry name" value="MPP_PPP_family"/>
    <property type="match status" value="1"/>
</dbReference>
<keyword evidence="1" id="KW-0812">Transmembrane</keyword>
<dbReference type="GO" id="GO:0005737">
    <property type="term" value="C:cytoplasm"/>
    <property type="evidence" value="ECO:0007669"/>
    <property type="project" value="TreeGrafter"/>
</dbReference>
<name>S5RWK7_EUGGR</name>
<dbReference type="AlphaFoldDB" id="S5RWK7"/>
<dbReference type="GO" id="GO:0016791">
    <property type="term" value="F:phosphatase activity"/>
    <property type="evidence" value="ECO:0007669"/>
    <property type="project" value="TreeGrafter"/>
</dbReference>
<dbReference type="GO" id="GO:0006798">
    <property type="term" value="P:polyphosphate catabolic process"/>
    <property type="evidence" value="ECO:0007669"/>
    <property type="project" value="TreeGrafter"/>
</dbReference>
<protein>
    <submittedName>
        <fullName evidence="3">Serine/threonine protein phosphatase</fullName>
    </submittedName>
</protein>
<reference evidence="3" key="1">
    <citation type="submission" date="2013-04" db="EMBL/GenBank/DDBJ databases">
        <authorList>
            <person name="Lebert M."/>
            <person name="Daiker V."/>
            <person name="Richter P."/>
            <person name="Strauch S."/>
        </authorList>
    </citation>
    <scope>NUCLEOTIDE SEQUENCE</scope>
</reference>
<dbReference type="InterPro" id="IPR004843">
    <property type="entry name" value="Calcineurin-like_PHP"/>
</dbReference>
<dbReference type="Gene3D" id="3.60.21.10">
    <property type="match status" value="1"/>
</dbReference>
<evidence type="ECO:0000313" key="3">
    <source>
        <dbReference type="EMBL" id="AGS09410.1"/>
    </source>
</evidence>
<evidence type="ECO:0000259" key="2">
    <source>
        <dbReference type="Pfam" id="PF00149"/>
    </source>
</evidence>
<proteinExistence type="evidence at transcript level"/>
<dbReference type="GO" id="GO:0000298">
    <property type="term" value="F:endopolyphosphatase activity"/>
    <property type="evidence" value="ECO:0007669"/>
    <property type="project" value="TreeGrafter"/>
</dbReference>
<organism evidence="3">
    <name type="scientific">Euglena gracilis</name>
    <dbReference type="NCBI Taxonomy" id="3039"/>
    <lineage>
        <taxon>Eukaryota</taxon>
        <taxon>Discoba</taxon>
        <taxon>Euglenozoa</taxon>
        <taxon>Euglenida</taxon>
        <taxon>Spirocuta</taxon>
        <taxon>Euglenophyceae</taxon>
        <taxon>Euglenales</taxon>
        <taxon>Euglenaceae</taxon>
        <taxon>Euglena</taxon>
    </lineage>
</organism>
<dbReference type="InterPro" id="IPR029052">
    <property type="entry name" value="Metallo-depent_PP-like"/>
</dbReference>
<keyword evidence="1" id="KW-0472">Membrane</keyword>
<keyword evidence="1" id="KW-1133">Transmembrane helix</keyword>
<evidence type="ECO:0000256" key="1">
    <source>
        <dbReference type="SAM" id="Phobius"/>
    </source>
</evidence>
<dbReference type="Pfam" id="PF00149">
    <property type="entry name" value="Metallophos"/>
    <property type="match status" value="1"/>
</dbReference>
<sequence length="293" mass="32593">MAASNGRLSFYQTMLLSFVVAVPVLVLLMRVDPHSIFLFARSPARMKKRDFAPPLVRKALSANPGGRVILMGDIHGCLDEMQLLLKKLNFQADRDLLVLLGDLVGKGPKPFEVIQHSKAIGAHTVLGNHDWTLLRWYEQQRSQGPDALVPFANPDSEHRKLARIIPKDLAEYLQQAPHIIEIPEHNAIAVHAGLDPSLSLDKQHTFDLMHMRTIVDGKPSEKHKGTPWASIWKGPQTVFFGHDAKRGLQEHPYAIGLDTGCVYGKQLTSYVLPEKALCRVHALASYAAQNSSD</sequence>
<accession>S5RWK7</accession>
<dbReference type="SUPFAM" id="SSF56300">
    <property type="entry name" value="Metallo-dependent phosphatases"/>
    <property type="match status" value="1"/>
</dbReference>
<dbReference type="InterPro" id="IPR050126">
    <property type="entry name" value="Ap4A_hydrolase"/>
</dbReference>
<feature type="transmembrane region" description="Helical" evidence="1">
    <location>
        <begin position="15"/>
        <end position="40"/>
    </location>
</feature>
<dbReference type="PANTHER" id="PTHR42850">
    <property type="entry name" value="METALLOPHOSPHOESTERASE"/>
    <property type="match status" value="1"/>
</dbReference>
<feature type="domain" description="Calcineurin-like phosphoesterase" evidence="2">
    <location>
        <begin position="67"/>
        <end position="145"/>
    </location>
</feature>
<dbReference type="PANTHER" id="PTHR42850:SF4">
    <property type="entry name" value="ZINC-DEPENDENT ENDOPOLYPHOSPHATASE"/>
    <property type="match status" value="1"/>
</dbReference>